<reference evidence="3 4" key="1">
    <citation type="submission" date="2024-04" db="EMBL/GenBank/DDBJ databases">
        <title>Tritrichomonas musculus Genome.</title>
        <authorList>
            <person name="Alves-Ferreira E."/>
            <person name="Grigg M."/>
            <person name="Lorenzi H."/>
            <person name="Galac M."/>
        </authorList>
    </citation>
    <scope>NUCLEOTIDE SEQUENCE [LARGE SCALE GENOMIC DNA]</scope>
    <source>
        <strain evidence="3 4">EAF2021</strain>
    </source>
</reference>
<feature type="region of interest" description="Disordered" evidence="2">
    <location>
        <begin position="292"/>
        <end position="315"/>
    </location>
</feature>
<evidence type="ECO:0000256" key="2">
    <source>
        <dbReference type="SAM" id="MobiDB-lite"/>
    </source>
</evidence>
<dbReference type="EMBL" id="JAPFFF010000012">
    <property type="protein sequence ID" value="KAK8875576.1"/>
    <property type="molecule type" value="Genomic_DNA"/>
</dbReference>
<proteinExistence type="predicted"/>
<evidence type="ECO:0000256" key="1">
    <source>
        <dbReference type="SAM" id="Coils"/>
    </source>
</evidence>
<evidence type="ECO:0000313" key="4">
    <source>
        <dbReference type="Proteomes" id="UP001470230"/>
    </source>
</evidence>
<sequence>MEVPEIDFAKTSPAQLPSLDAPPRSARSERLPSRSPRQFMNMAKTARSIRRPETQRAQNNNKKRINPVLSMSQRICPEIQQVSIQFATLAVLIRNFLTDNSISTLNPDFPNIFSALSLAFDTYCHQCTLMFSNVTRSPSQRNFHPASPVYVQGRLLMAKWVGFIETVNNLVDSDVEPYRAQIHQYVNDYKNVMRTAIDYMNKTQYYPQPLINSLRRLCTKINKCEQKLSVLFNNQGVNIENLQKTKKEKKAKENTELNQPPQSSEDNEQSNETEEDKKIKYIIENYKEYVYPSREKSKRENEDGEELNDQQPQQVDHQAMFYDMIDETNYMFEHTLPKDSIPIRRAVKLRINAVNQCAKIIEVVNAIEKFQTSISKIKAQIKTVNDELNNVHKQLNLPFIVTLSIGDDQKIETETQ</sequence>
<keyword evidence="1" id="KW-0175">Coiled coil</keyword>
<keyword evidence="4" id="KW-1185">Reference proteome</keyword>
<gene>
    <name evidence="3" type="ORF">M9Y10_005745</name>
</gene>
<feature type="region of interest" description="Disordered" evidence="2">
    <location>
        <begin position="244"/>
        <end position="277"/>
    </location>
</feature>
<feature type="compositionally biased region" description="Acidic residues" evidence="2">
    <location>
        <begin position="265"/>
        <end position="274"/>
    </location>
</feature>
<feature type="region of interest" description="Disordered" evidence="2">
    <location>
        <begin position="1"/>
        <end position="36"/>
    </location>
</feature>
<name>A0ABR2JDT4_9EUKA</name>
<feature type="coiled-coil region" evidence="1">
    <location>
        <begin position="367"/>
        <end position="394"/>
    </location>
</feature>
<comment type="caution">
    <text evidence="3">The sequence shown here is derived from an EMBL/GenBank/DDBJ whole genome shotgun (WGS) entry which is preliminary data.</text>
</comment>
<dbReference type="Proteomes" id="UP001470230">
    <property type="component" value="Unassembled WGS sequence"/>
</dbReference>
<evidence type="ECO:0000313" key="3">
    <source>
        <dbReference type="EMBL" id="KAK8875576.1"/>
    </source>
</evidence>
<accession>A0ABR2JDT4</accession>
<protein>
    <submittedName>
        <fullName evidence="3">Uncharacterized protein</fullName>
    </submittedName>
</protein>
<organism evidence="3 4">
    <name type="scientific">Tritrichomonas musculus</name>
    <dbReference type="NCBI Taxonomy" id="1915356"/>
    <lineage>
        <taxon>Eukaryota</taxon>
        <taxon>Metamonada</taxon>
        <taxon>Parabasalia</taxon>
        <taxon>Tritrichomonadida</taxon>
        <taxon>Tritrichomonadidae</taxon>
        <taxon>Tritrichomonas</taxon>
    </lineage>
</organism>
<feature type="compositionally biased region" description="Basic and acidic residues" evidence="2">
    <location>
        <begin position="292"/>
        <end position="301"/>
    </location>
</feature>